<dbReference type="Gene3D" id="3.40.50.720">
    <property type="entry name" value="NAD(P)-binding Rossmann-like Domain"/>
    <property type="match status" value="1"/>
</dbReference>
<dbReference type="CDD" id="cd05325">
    <property type="entry name" value="carb_red_sniffer_like_SDR_c"/>
    <property type="match status" value="1"/>
</dbReference>
<evidence type="ECO:0000313" key="3">
    <source>
        <dbReference type="Proteomes" id="UP001472866"/>
    </source>
</evidence>
<evidence type="ECO:0000313" key="2">
    <source>
        <dbReference type="EMBL" id="WZN58573.1"/>
    </source>
</evidence>
<dbReference type="PRINTS" id="PR00080">
    <property type="entry name" value="SDRFAMILY"/>
</dbReference>
<name>A0AAX4NY19_9CHLO</name>
<gene>
    <name evidence="2" type="ORF">HKI87_01g00970</name>
</gene>
<dbReference type="InterPro" id="IPR002347">
    <property type="entry name" value="SDR_fam"/>
</dbReference>
<dbReference type="AlphaFoldDB" id="A0AAX4NY19"/>
<sequence>MAHRVITGKNVVVTGSNRGLGLQFVKQFLSKGNSVVATARNLEKAVELQRLAQEHAGRLTIASLDVSDPASIEKLPSQVPWDRVDVLINNAGVAGSFRSLEDTNSDVMMDTFRTNTVGPLLVCQALLSSGKLGAPQSAEGAGATIVANVTSKMGSIDDNGSGGSYAYRASKCALNIVTKSLSIDLKDLGIDTILLHPGWVMTDMTSGRGLIDDVTSVKGMISVLEDQPELNGKWFDYKHEAIPW</sequence>
<protein>
    <submittedName>
        <fullName evidence="2">Short-chain dehydrogenase/reductase</fullName>
    </submittedName>
</protein>
<reference evidence="2 3" key="1">
    <citation type="submission" date="2024-03" db="EMBL/GenBank/DDBJ databases">
        <title>Complete genome sequence of the green alga Chloropicon roscoffensis RCC1871.</title>
        <authorList>
            <person name="Lemieux C."/>
            <person name="Pombert J.-F."/>
            <person name="Otis C."/>
            <person name="Turmel M."/>
        </authorList>
    </citation>
    <scope>NUCLEOTIDE SEQUENCE [LARGE SCALE GENOMIC DNA]</scope>
    <source>
        <strain evidence="2 3">RCC1871</strain>
    </source>
</reference>
<comment type="similarity">
    <text evidence="1">Belongs to the short-chain dehydrogenases/reductases (SDR) family.</text>
</comment>
<dbReference type="PANTHER" id="PTHR45458:SF1">
    <property type="entry name" value="SHORT CHAIN DEHYDROGENASE"/>
    <property type="match status" value="1"/>
</dbReference>
<dbReference type="InterPro" id="IPR036291">
    <property type="entry name" value="NAD(P)-bd_dom_sf"/>
</dbReference>
<proteinExistence type="inferred from homology"/>
<dbReference type="SUPFAM" id="SSF51735">
    <property type="entry name" value="NAD(P)-binding Rossmann-fold domains"/>
    <property type="match status" value="1"/>
</dbReference>
<dbReference type="PRINTS" id="PR00081">
    <property type="entry name" value="GDHRDH"/>
</dbReference>
<dbReference type="EMBL" id="CP151501">
    <property type="protein sequence ID" value="WZN58573.1"/>
    <property type="molecule type" value="Genomic_DNA"/>
</dbReference>
<organism evidence="2 3">
    <name type="scientific">Chloropicon roscoffensis</name>
    <dbReference type="NCBI Taxonomy" id="1461544"/>
    <lineage>
        <taxon>Eukaryota</taxon>
        <taxon>Viridiplantae</taxon>
        <taxon>Chlorophyta</taxon>
        <taxon>Chloropicophyceae</taxon>
        <taxon>Chloropicales</taxon>
        <taxon>Chloropicaceae</taxon>
        <taxon>Chloropicon</taxon>
    </lineage>
</organism>
<dbReference type="InterPro" id="IPR052184">
    <property type="entry name" value="SDR_enzymes"/>
</dbReference>
<keyword evidence="3" id="KW-1185">Reference proteome</keyword>
<accession>A0AAX4NY19</accession>
<dbReference type="PANTHER" id="PTHR45458">
    <property type="entry name" value="SHORT-CHAIN DEHYDROGENASE/REDUCTASE SDR"/>
    <property type="match status" value="1"/>
</dbReference>
<dbReference type="Proteomes" id="UP001472866">
    <property type="component" value="Chromosome 01"/>
</dbReference>
<dbReference type="GO" id="GO:0016616">
    <property type="term" value="F:oxidoreductase activity, acting on the CH-OH group of donors, NAD or NADP as acceptor"/>
    <property type="evidence" value="ECO:0007669"/>
    <property type="project" value="TreeGrafter"/>
</dbReference>
<dbReference type="Pfam" id="PF00106">
    <property type="entry name" value="adh_short"/>
    <property type="match status" value="1"/>
</dbReference>
<evidence type="ECO:0000256" key="1">
    <source>
        <dbReference type="RuleBase" id="RU000363"/>
    </source>
</evidence>